<dbReference type="Proteomes" id="UP000821837">
    <property type="component" value="Chromosome 1"/>
</dbReference>
<protein>
    <recommendedName>
        <fullName evidence="4">HTH CENPB-type domain-containing protein</fullName>
    </recommendedName>
</protein>
<name>A0A9D4QI38_RHISA</name>
<evidence type="ECO:0000313" key="5">
    <source>
        <dbReference type="EMBL" id="KAH7982821.1"/>
    </source>
</evidence>
<organism evidence="5 6">
    <name type="scientific">Rhipicephalus sanguineus</name>
    <name type="common">Brown dog tick</name>
    <name type="synonym">Ixodes sanguineus</name>
    <dbReference type="NCBI Taxonomy" id="34632"/>
    <lineage>
        <taxon>Eukaryota</taxon>
        <taxon>Metazoa</taxon>
        <taxon>Ecdysozoa</taxon>
        <taxon>Arthropoda</taxon>
        <taxon>Chelicerata</taxon>
        <taxon>Arachnida</taxon>
        <taxon>Acari</taxon>
        <taxon>Parasitiformes</taxon>
        <taxon>Ixodida</taxon>
        <taxon>Ixodoidea</taxon>
        <taxon>Ixodidae</taxon>
        <taxon>Rhipicephalinae</taxon>
        <taxon>Rhipicephalus</taxon>
        <taxon>Rhipicephalus</taxon>
    </lineage>
</organism>
<dbReference type="Pfam" id="PF04218">
    <property type="entry name" value="CENP-B_N"/>
    <property type="match status" value="1"/>
</dbReference>
<keyword evidence="2" id="KW-0238">DNA-binding</keyword>
<dbReference type="AlphaFoldDB" id="A0A9D4QI38"/>
<evidence type="ECO:0000259" key="4">
    <source>
        <dbReference type="PROSITE" id="PS51253"/>
    </source>
</evidence>
<evidence type="ECO:0000256" key="3">
    <source>
        <dbReference type="ARBA" id="ARBA00023242"/>
    </source>
</evidence>
<reference evidence="5" key="1">
    <citation type="journal article" date="2020" name="Cell">
        <title>Large-Scale Comparative Analyses of Tick Genomes Elucidate Their Genetic Diversity and Vector Capacities.</title>
        <authorList>
            <consortium name="Tick Genome and Microbiome Consortium (TIGMIC)"/>
            <person name="Jia N."/>
            <person name="Wang J."/>
            <person name="Shi W."/>
            <person name="Du L."/>
            <person name="Sun Y."/>
            <person name="Zhan W."/>
            <person name="Jiang J.F."/>
            <person name="Wang Q."/>
            <person name="Zhang B."/>
            <person name="Ji P."/>
            <person name="Bell-Sakyi L."/>
            <person name="Cui X.M."/>
            <person name="Yuan T.T."/>
            <person name="Jiang B.G."/>
            <person name="Yang W.F."/>
            <person name="Lam T.T."/>
            <person name="Chang Q.C."/>
            <person name="Ding S.J."/>
            <person name="Wang X.J."/>
            <person name="Zhu J.G."/>
            <person name="Ruan X.D."/>
            <person name="Zhao L."/>
            <person name="Wei J.T."/>
            <person name="Ye R.Z."/>
            <person name="Que T.C."/>
            <person name="Du C.H."/>
            <person name="Zhou Y.H."/>
            <person name="Cheng J.X."/>
            <person name="Dai P.F."/>
            <person name="Guo W.B."/>
            <person name="Han X.H."/>
            <person name="Huang E.J."/>
            <person name="Li L.F."/>
            <person name="Wei W."/>
            <person name="Gao Y.C."/>
            <person name="Liu J.Z."/>
            <person name="Shao H.Z."/>
            <person name="Wang X."/>
            <person name="Wang C.C."/>
            <person name="Yang T.C."/>
            <person name="Huo Q.B."/>
            <person name="Li W."/>
            <person name="Chen H.Y."/>
            <person name="Chen S.E."/>
            <person name="Zhou L.G."/>
            <person name="Ni X.B."/>
            <person name="Tian J.H."/>
            <person name="Sheng Y."/>
            <person name="Liu T."/>
            <person name="Pan Y.S."/>
            <person name="Xia L.Y."/>
            <person name="Li J."/>
            <person name="Zhao F."/>
            <person name="Cao W.C."/>
        </authorList>
    </citation>
    <scope>NUCLEOTIDE SEQUENCE</scope>
    <source>
        <strain evidence="5">Rsan-2018</strain>
    </source>
</reference>
<dbReference type="InterPro" id="IPR006600">
    <property type="entry name" value="HTH_CenpB_DNA-bd_dom"/>
</dbReference>
<comment type="subcellular location">
    <subcellularLocation>
        <location evidence="1">Nucleus</location>
    </subcellularLocation>
</comment>
<dbReference type="PROSITE" id="PS51253">
    <property type="entry name" value="HTH_CENPB"/>
    <property type="match status" value="1"/>
</dbReference>
<dbReference type="GO" id="GO:0005634">
    <property type="term" value="C:nucleus"/>
    <property type="evidence" value="ECO:0007669"/>
    <property type="project" value="UniProtKB-SubCell"/>
</dbReference>
<reference evidence="5" key="2">
    <citation type="submission" date="2021-09" db="EMBL/GenBank/DDBJ databases">
        <authorList>
            <person name="Jia N."/>
            <person name="Wang J."/>
            <person name="Shi W."/>
            <person name="Du L."/>
            <person name="Sun Y."/>
            <person name="Zhan W."/>
            <person name="Jiang J."/>
            <person name="Wang Q."/>
            <person name="Zhang B."/>
            <person name="Ji P."/>
            <person name="Sakyi L.B."/>
            <person name="Cui X."/>
            <person name="Yuan T."/>
            <person name="Jiang B."/>
            <person name="Yang W."/>
            <person name="Lam T.T.-Y."/>
            <person name="Chang Q."/>
            <person name="Ding S."/>
            <person name="Wang X."/>
            <person name="Zhu J."/>
            <person name="Ruan X."/>
            <person name="Zhao L."/>
            <person name="Wei J."/>
            <person name="Que T."/>
            <person name="Du C."/>
            <person name="Cheng J."/>
            <person name="Dai P."/>
            <person name="Han X."/>
            <person name="Huang E."/>
            <person name="Gao Y."/>
            <person name="Liu J."/>
            <person name="Shao H."/>
            <person name="Ye R."/>
            <person name="Li L."/>
            <person name="Wei W."/>
            <person name="Wang X."/>
            <person name="Wang C."/>
            <person name="Huo Q."/>
            <person name="Li W."/>
            <person name="Guo W."/>
            <person name="Chen H."/>
            <person name="Chen S."/>
            <person name="Zhou L."/>
            <person name="Zhou L."/>
            <person name="Ni X."/>
            <person name="Tian J."/>
            <person name="Zhou Y."/>
            <person name="Sheng Y."/>
            <person name="Liu T."/>
            <person name="Pan Y."/>
            <person name="Xia L."/>
            <person name="Li J."/>
            <person name="Zhao F."/>
            <person name="Cao W."/>
        </authorList>
    </citation>
    <scope>NUCLEOTIDE SEQUENCE</scope>
    <source>
        <strain evidence="5">Rsan-2018</strain>
        <tissue evidence="5">Larvae</tissue>
    </source>
</reference>
<evidence type="ECO:0000313" key="6">
    <source>
        <dbReference type="Proteomes" id="UP000821837"/>
    </source>
</evidence>
<accession>A0A9D4QI38</accession>
<keyword evidence="3" id="KW-0539">Nucleus</keyword>
<proteinExistence type="predicted"/>
<dbReference type="Gene3D" id="1.10.10.60">
    <property type="entry name" value="Homeodomain-like"/>
    <property type="match status" value="2"/>
</dbReference>
<dbReference type="InterPro" id="IPR007889">
    <property type="entry name" value="HTH_Psq"/>
</dbReference>
<dbReference type="GO" id="GO:0003677">
    <property type="term" value="F:DNA binding"/>
    <property type="evidence" value="ECO:0007669"/>
    <property type="project" value="UniProtKB-KW"/>
</dbReference>
<evidence type="ECO:0000256" key="2">
    <source>
        <dbReference type="ARBA" id="ARBA00023125"/>
    </source>
</evidence>
<dbReference type="VEuPathDB" id="VectorBase:RSAN_030142"/>
<gene>
    <name evidence="5" type="ORF">HPB52_007348</name>
</gene>
<keyword evidence="6" id="KW-1185">Reference proteome</keyword>
<comment type="caution">
    <text evidence="5">The sequence shown here is derived from an EMBL/GenBank/DDBJ whole genome shotgun (WGS) entry which is preliminary data.</text>
</comment>
<sequence>MSEPAKRVKDLATKVRILKALKDGASREEVMRQSDVKRSTLSTYVKNEAQIMEAFEGEKFHARRKRLRTAAHPQLEEALLQWIVTARESKLPLSGPLIRASREASVRRMRRPR</sequence>
<evidence type="ECO:0000256" key="1">
    <source>
        <dbReference type="ARBA" id="ARBA00004123"/>
    </source>
</evidence>
<dbReference type="EMBL" id="JABSTV010001245">
    <property type="protein sequence ID" value="KAH7982821.1"/>
    <property type="molecule type" value="Genomic_DNA"/>
</dbReference>
<dbReference type="InterPro" id="IPR009057">
    <property type="entry name" value="Homeodomain-like_sf"/>
</dbReference>
<feature type="domain" description="HTH CENPB-type" evidence="4">
    <location>
        <begin position="63"/>
        <end position="113"/>
    </location>
</feature>
<dbReference type="SUPFAM" id="SSF46689">
    <property type="entry name" value="Homeodomain-like"/>
    <property type="match status" value="1"/>
</dbReference>